<organism evidence="1 2">
    <name type="scientific">Rotaria magnacalcarata</name>
    <dbReference type="NCBI Taxonomy" id="392030"/>
    <lineage>
        <taxon>Eukaryota</taxon>
        <taxon>Metazoa</taxon>
        <taxon>Spiralia</taxon>
        <taxon>Gnathifera</taxon>
        <taxon>Rotifera</taxon>
        <taxon>Eurotatoria</taxon>
        <taxon>Bdelloidea</taxon>
        <taxon>Philodinida</taxon>
        <taxon>Philodinidae</taxon>
        <taxon>Rotaria</taxon>
    </lineage>
</organism>
<comment type="caution">
    <text evidence="1">The sequence shown here is derived from an EMBL/GenBank/DDBJ whole genome shotgun (WGS) entry which is preliminary data.</text>
</comment>
<dbReference type="Proteomes" id="UP000676336">
    <property type="component" value="Unassembled WGS sequence"/>
</dbReference>
<feature type="non-terminal residue" evidence="1">
    <location>
        <position position="1"/>
    </location>
</feature>
<accession>A0A8S3IXN9</accession>
<protein>
    <submittedName>
        <fullName evidence="1">Uncharacterized protein</fullName>
    </submittedName>
</protein>
<evidence type="ECO:0000313" key="1">
    <source>
        <dbReference type="EMBL" id="CAF5209513.1"/>
    </source>
</evidence>
<reference evidence="1" key="1">
    <citation type="submission" date="2021-02" db="EMBL/GenBank/DDBJ databases">
        <authorList>
            <person name="Nowell W R."/>
        </authorList>
    </citation>
    <scope>NUCLEOTIDE SEQUENCE</scope>
</reference>
<gene>
    <name evidence="1" type="ORF">SMN809_LOCUS77925</name>
</gene>
<proteinExistence type="predicted"/>
<evidence type="ECO:0000313" key="2">
    <source>
        <dbReference type="Proteomes" id="UP000676336"/>
    </source>
</evidence>
<sequence>ESPEVTKVILESLRNFLKEQSIVDLSHINVDQLVPLLINTKENLIFDYKKHFVDIFLVERVFK</sequence>
<dbReference type="EMBL" id="CAJOBI010338551">
    <property type="protein sequence ID" value="CAF5209513.1"/>
    <property type="molecule type" value="Genomic_DNA"/>
</dbReference>
<name>A0A8S3IXN9_9BILA</name>
<dbReference type="AlphaFoldDB" id="A0A8S3IXN9"/>